<comment type="similarity">
    <text evidence="2">Belongs to the bacterial solute-binding protein 8 family.</text>
</comment>
<dbReference type="RefSeq" id="WP_344719817.1">
    <property type="nucleotide sequence ID" value="NZ_BAAAYG010000005.1"/>
</dbReference>
<reference evidence="9" key="1">
    <citation type="journal article" date="2019" name="Int. J. Syst. Evol. Microbiol.">
        <title>The Global Catalogue of Microorganisms (GCM) 10K type strain sequencing project: providing services to taxonomists for standard genome sequencing and annotation.</title>
        <authorList>
            <consortium name="The Broad Institute Genomics Platform"/>
            <consortium name="The Broad Institute Genome Sequencing Center for Infectious Disease"/>
            <person name="Wu L."/>
            <person name="Ma J."/>
        </authorList>
    </citation>
    <scope>NUCLEOTIDE SEQUENCE [LARGE SCALE GENOMIC DNA]</scope>
    <source>
        <strain evidence="9">JCM 11483</strain>
    </source>
</reference>
<dbReference type="Proteomes" id="UP001501736">
    <property type="component" value="Unassembled WGS sequence"/>
</dbReference>
<evidence type="ECO:0000313" key="8">
    <source>
        <dbReference type="EMBL" id="GAA3284391.1"/>
    </source>
</evidence>
<dbReference type="Pfam" id="PF01497">
    <property type="entry name" value="Peripla_BP_2"/>
    <property type="match status" value="1"/>
</dbReference>
<keyword evidence="4 6" id="KW-0732">Signal</keyword>
<feature type="region of interest" description="Disordered" evidence="5">
    <location>
        <begin position="327"/>
        <end position="349"/>
    </location>
</feature>
<feature type="compositionally biased region" description="Acidic residues" evidence="5">
    <location>
        <begin position="335"/>
        <end position="349"/>
    </location>
</feature>
<evidence type="ECO:0000256" key="5">
    <source>
        <dbReference type="SAM" id="MobiDB-lite"/>
    </source>
</evidence>
<dbReference type="InterPro" id="IPR002491">
    <property type="entry name" value="ABC_transptr_periplasmic_BD"/>
</dbReference>
<feature type="chain" id="PRO_5045274167" evidence="6">
    <location>
        <begin position="22"/>
        <end position="349"/>
    </location>
</feature>
<evidence type="ECO:0000259" key="7">
    <source>
        <dbReference type="PROSITE" id="PS50983"/>
    </source>
</evidence>
<comment type="caution">
    <text evidence="8">The sequence shown here is derived from an EMBL/GenBank/DDBJ whole genome shotgun (WGS) entry which is preliminary data.</text>
</comment>
<sequence length="349" mass="36925">MSSTVLRSAQPVRLLSLAAVAALSLTACGTTDVGGSEEESSGDAGPITVTDHSGEEVTLEEPADRVVTLEWAQTEDVATLGGEQVGIADAETFAQWNSAVELPEDAVDVGQRQEPSLEAIGQANPDLILGSANSVPQDQIEDLEEIAPVVLLTSADTEDPLGTMEENFRTTAELLGSEEKADEVWSEYEQTLDDARSTLSEAGAEGTPFTVSYASVEGNTATFRMHGSGAQVQALGEEIGLTTAWEKSGDEIWGISESDVEGLSALPEDTLFYRWLGTEESDDALEPLENNSAWTSLGFVENDAVEQLRGQWIYGGPASSQQVVEHLAETAAEHAEEDTGEDTGENAGA</sequence>
<dbReference type="InterPro" id="IPR051313">
    <property type="entry name" value="Bact_iron-sidero_bind"/>
</dbReference>
<accession>A0ABP6RFU3</accession>
<feature type="domain" description="Fe/B12 periplasmic-binding" evidence="7">
    <location>
        <begin position="65"/>
        <end position="335"/>
    </location>
</feature>
<keyword evidence="3" id="KW-0813">Transport</keyword>
<keyword evidence="9" id="KW-1185">Reference proteome</keyword>
<feature type="region of interest" description="Disordered" evidence="5">
    <location>
        <begin position="30"/>
        <end position="62"/>
    </location>
</feature>
<evidence type="ECO:0000313" key="9">
    <source>
        <dbReference type="Proteomes" id="UP001501736"/>
    </source>
</evidence>
<name>A0ABP6RFU3_9MICC</name>
<dbReference type="SUPFAM" id="SSF53807">
    <property type="entry name" value="Helical backbone' metal receptor"/>
    <property type="match status" value="1"/>
</dbReference>
<feature type="signal peptide" evidence="6">
    <location>
        <begin position="1"/>
        <end position="21"/>
    </location>
</feature>
<comment type="subcellular location">
    <subcellularLocation>
        <location evidence="1">Cell envelope</location>
    </subcellularLocation>
</comment>
<protein>
    <submittedName>
        <fullName evidence="8">Iron-siderophore ABC transporter substrate-binding protein</fullName>
    </submittedName>
</protein>
<proteinExistence type="inferred from homology"/>
<dbReference type="PANTHER" id="PTHR30532:SF1">
    <property type="entry name" value="IRON(3+)-HYDROXAMATE-BINDING PROTEIN FHUD"/>
    <property type="match status" value="1"/>
</dbReference>
<dbReference type="EMBL" id="BAAAYG010000005">
    <property type="protein sequence ID" value="GAA3284391.1"/>
    <property type="molecule type" value="Genomic_DNA"/>
</dbReference>
<gene>
    <name evidence="8" type="ORF">GCM10020260_14830</name>
</gene>
<evidence type="ECO:0000256" key="3">
    <source>
        <dbReference type="ARBA" id="ARBA00022448"/>
    </source>
</evidence>
<evidence type="ECO:0000256" key="4">
    <source>
        <dbReference type="ARBA" id="ARBA00022729"/>
    </source>
</evidence>
<evidence type="ECO:0000256" key="2">
    <source>
        <dbReference type="ARBA" id="ARBA00008814"/>
    </source>
</evidence>
<dbReference type="Gene3D" id="3.40.50.1980">
    <property type="entry name" value="Nitrogenase molybdenum iron protein domain"/>
    <property type="match status" value="2"/>
</dbReference>
<dbReference type="CDD" id="cd01146">
    <property type="entry name" value="FhuD"/>
    <property type="match status" value="1"/>
</dbReference>
<dbReference type="PANTHER" id="PTHR30532">
    <property type="entry name" value="IRON III DICITRATE-BINDING PERIPLASMIC PROTEIN"/>
    <property type="match status" value="1"/>
</dbReference>
<dbReference type="PROSITE" id="PS50983">
    <property type="entry name" value="FE_B12_PBP"/>
    <property type="match status" value="1"/>
</dbReference>
<evidence type="ECO:0000256" key="6">
    <source>
        <dbReference type="SAM" id="SignalP"/>
    </source>
</evidence>
<dbReference type="PROSITE" id="PS51257">
    <property type="entry name" value="PROKAR_LIPOPROTEIN"/>
    <property type="match status" value="1"/>
</dbReference>
<evidence type="ECO:0000256" key="1">
    <source>
        <dbReference type="ARBA" id="ARBA00004196"/>
    </source>
</evidence>
<organism evidence="8 9">
    <name type="scientific">Nesterenkonia halobia</name>
    <dbReference type="NCBI Taxonomy" id="37922"/>
    <lineage>
        <taxon>Bacteria</taxon>
        <taxon>Bacillati</taxon>
        <taxon>Actinomycetota</taxon>
        <taxon>Actinomycetes</taxon>
        <taxon>Micrococcales</taxon>
        <taxon>Micrococcaceae</taxon>
        <taxon>Nesterenkonia</taxon>
    </lineage>
</organism>